<dbReference type="Proteomes" id="UP000242222">
    <property type="component" value="Unassembled WGS sequence"/>
</dbReference>
<proteinExistence type="predicted"/>
<accession>A0A1I4XBH2</accession>
<name>A0A1I4XBH2_9GAMM</name>
<evidence type="ECO:0000313" key="1">
    <source>
        <dbReference type="EMBL" id="SFN22843.1"/>
    </source>
</evidence>
<reference evidence="2" key="1">
    <citation type="submission" date="2016-10" db="EMBL/GenBank/DDBJ databases">
        <authorList>
            <person name="Varghese N."/>
            <person name="Submissions S."/>
        </authorList>
    </citation>
    <scope>NUCLEOTIDE SEQUENCE [LARGE SCALE GENOMIC DNA]</scope>
    <source>
        <strain evidence="2">N6PO6</strain>
    </source>
</reference>
<dbReference type="EMBL" id="FOVC01000004">
    <property type="protein sequence ID" value="SFN22843.1"/>
    <property type="molecule type" value="Genomic_DNA"/>
</dbReference>
<protein>
    <submittedName>
        <fullName evidence="1">Uncharacterized protein</fullName>
    </submittedName>
</protein>
<dbReference type="STRING" id="1367852.SAMN05216516_1048"/>
<sequence length="153" mass="17769">MIIFNKEFSTKIANNLTSSFSLPNKLLCLIDEGFVIHSNECIFFRSTQPIDTNENDGNFFDKTEQECFYNELRISDYIKKDIASIAVNFAEGIIGKLKKMESKKFEVIVIFDDFDGELDAVIKLHTLRNEETPYIDIKSIDEYQQPIFICRTE</sequence>
<dbReference type="AlphaFoldDB" id="A0A1I4XBH2"/>
<dbReference type="RefSeq" id="WP_092876802.1">
    <property type="nucleotide sequence ID" value="NZ_FOVC01000004.1"/>
</dbReference>
<keyword evidence="2" id="KW-1185">Reference proteome</keyword>
<organism evidence="1 2">
    <name type="scientific">Izhakiella capsodis</name>
    <dbReference type="NCBI Taxonomy" id="1367852"/>
    <lineage>
        <taxon>Bacteria</taxon>
        <taxon>Pseudomonadati</taxon>
        <taxon>Pseudomonadota</taxon>
        <taxon>Gammaproteobacteria</taxon>
        <taxon>Enterobacterales</taxon>
        <taxon>Erwiniaceae</taxon>
        <taxon>Izhakiella</taxon>
    </lineage>
</organism>
<dbReference type="OrthoDB" id="1075158at2"/>
<gene>
    <name evidence="1" type="ORF">SAMN05216516_1048</name>
</gene>
<evidence type="ECO:0000313" key="2">
    <source>
        <dbReference type="Proteomes" id="UP000242222"/>
    </source>
</evidence>